<dbReference type="Proteomes" id="UP000663877">
    <property type="component" value="Unassembled WGS sequence"/>
</dbReference>
<dbReference type="AlphaFoldDB" id="A0A815N306"/>
<dbReference type="EMBL" id="CAJNOM010002002">
    <property type="protein sequence ID" value="CAF1624398.1"/>
    <property type="molecule type" value="Genomic_DNA"/>
</dbReference>
<name>A0A815N306_9BILA</name>
<organism evidence="1 4">
    <name type="scientific">Adineta steineri</name>
    <dbReference type="NCBI Taxonomy" id="433720"/>
    <lineage>
        <taxon>Eukaryota</taxon>
        <taxon>Metazoa</taxon>
        <taxon>Spiralia</taxon>
        <taxon>Gnathifera</taxon>
        <taxon>Rotifera</taxon>
        <taxon>Eurotatoria</taxon>
        <taxon>Bdelloidea</taxon>
        <taxon>Adinetida</taxon>
        <taxon>Adinetidae</taxon>
        <taxon>Adineta</taxon>
    </lineage>
</organism>
<protein>
    <submittedName>
        <fullName evidence="1">Uncharacterized protein</fullName>
    </submittedName>
</protein>
<evidence type="ECO:0000313" key="2">
    <source>
        <dbReference type="EMBL" id="CAF1624398.1"/>
    </source>
</evidence>
<evidence type="ECO:0000313" key="3">
    <source>
        <dbReference type="Proteomes" id="UP000663832"/>
    </source>
</evidence>
<accession>A0A815N306</accession>
<reference evidence="1" key="1">
    <citation type="submission" date="2021-02" db="EMBL/GenBank/DDBJ databases">
        <authorList>
            <person name="Nowell W R."/>
        </authorList>
    </citation>
    <scope>NUCLEOTIDE SEQUENCE</scope>
</reference>
<dbReference type="Proteomes" id="UP000663832">
    <property type="component" value="Unassembled WGS sequence"/>
</dbReference>
<proteinExistence type="predicted"/>
<sequence length="89" mass="10450">MLPRCVTILNTHIKTIKTWQRSIKQAMYHLLIVLVFAESYFTSYLSNESLQTFIKHLLRLVNESELIKHIKRIPINPETLLIDAALQVF</sequence>
<comment type="caution">
    <text evidence="1">The sequence shown here is derived from an EMBL/GenBank/DDBJ whole genome shotgun (WGS) entry which is preliminary data.</text>
</comment>
<evidence type="ECO:0000313" key="4">
    <source>
        <dbReference type="Proteomes" id="UP000663877"/>
    </source>
</evidence>
<gene>
    <name evidence="1" type="ORF">BJG266_LOCUS39341</name>
    <name evidence="2" type="ORF">QVE165_LOCUS56244</name>
</gene>
<dbReference type="EMBL" id="CAJNOI010001670">
    <property type="protein sequence ID" value="CAF1431074.1"/>
    <property type="molecule type" value="Genomic_DNA"/>
</dbReference>
<evidence type="ECO:0000313" key="1">
    <source>
        <dbReference type="EMBL" id="CAF1431074.1"/>
    </source>
</evidence>
<keyword evidence="3" id="KW-1185">Reference proteome</keyword>